<keyword evidence="2" id="KW-0812">Transmembrane</keyword>
<dbReference type="AlphaFoldDB" id="A0A164NZC6"/>
<evidence type="ECO:0000256" key="1">
    <source>
        <dbReference type="SAM" id="MobiDB-lite"/>
    </source>
</evidence>
<evidence type="ECO:0000313" key="5">
    <source>
        <dbReference type="Proteomes" id="UP000076722"/>
    </source>
</evidence>
<keyword evidence="2" id="KW-0472">Membrane</keyword>
<evidence type="ECO:0000256" key="3">
    <source>
        <dbReference type="SAM" id="SignalP"/>
    </source>
</evidence>
<reference evidence="4 5" key="1">
    <citation type="journal article" date="2016" name="Mol. Biol. Evol.">
        <title>Comparative Genomics of Early-Diverging Mushroom-Forming Fungi Provides Insights into the Origins of Lignocellulose Decay Capabilities.</title>
        <authorList>
            <person name="Nagy L.G."/>
            <person name="Riley R."/>
            <person name="Tritt A."/>
            <person name="Adam C."/>
            <person name="Daum C."/>
            <person name="Floudas D."/>
            <person name="Sun H."/>
            <person name="Yadav J.S."/>
            <person name="Pangilinan J."/>
            <person name="Larsson K.H."/>
            <person name="Matsuura K."/>
            <person name="Barry K."/>
            <person name="Labutti K."/>
            <person name="Kuo R."/>
            <person name="Ohm R.A."/>
            <person name="Bhattacharya S.S."/>
            <person name="Shirouzu T."/>
            <person name="Yoshinaga Y."/>
            <person name="Martin F.M."/>
            <person name="Grigoriev I.V."/>
            <person name="Hibbett D.S."/>
        </authorList>
    </citation>
    <scope>NUCLEOTIDE SEQUENCE [LARGE SCALE GENOMIC DNA]</scope>
    <source>
        <strain evidence="4 5">HHB9708</strain>
    </source>
</reference>
<accession>A0A164NZC6</accession>
<dbReference type="EMBL" id="KV419439">
    <property type="protein sequence ID" value="KZS88195.1"/>
    <property type="molecule type" value="Genomic_DNA"/>
</dbReference>
<keyword evidence="5" id="KW-1185">Reference proteome</keyword>
<keyword evidence="3" id="KW-0732">Signal</keyword>
<evidence type="ECO:0008006" key="6">
    <source>
        <dbReference type="Google" id="ProtNLM"/>
    </source>
</evidence>
<name>A0A164NZC6_9AGAM</name>
<dbReference type="Proteomes" id="UP000076722">
    <property type="component" value="Unassembled WGS sequence"/>
</dbReference>
<evidence type="ECO:0000256" key="2">
    <source>
        <dbReference type="SAM" id="Phobius"/>
    </source>
</evidence>
<proteinExistence type="predicted"/>
<protein>
    <recommendedName>
        <fullName evidence="6">Mid2 domain-containing protein</fullName>
    </recommendedName>
</protein>
<gene>
    <name evidence="4" type="ORF">SISNIDRAFT_490375</name>
</gene>
<feature type="signal peptide" evidence="3">
    <location>
        <begin position="1"/>
        <end position="18"/>
    </location>
</feature>
<feature type="transmembrane region" description="Helical" evidence="2">
    <location>
        <begin position="233"/>
        <end position="254"/>
    </location>
</feature>
<sequence>MGALLLLYILFYVRLGRCLPQAGGSLADATSYIPHMTAHNLTVDDQSGLFSFSGSWMFIPSSATNPDMPIEQLVSTILDLEDSYNGTYSVSPAGSAILRFSNSESLNIYVNCILIPNVNFSVILGSEDASYMSTTQPNATCAEILDVGAGVDQALTLTVSPGSGGDGSVILDSIIFSSSGNMSFPDAPIPPPIFSTASPLPSSTPAAAAVFSPDPSAAPLANISHSGVSGGTIAWSIITLIVFLSLIATAVWGCRLGRRDAKRRLQRQSQSHDVENKPSPALPTDSVTTLVDVSYLRREAVMLGM</sequence>
<feature type="chain" id="PRO_5007852151" description="Mid2 domain-containing protein" evidence="3">
    <location>
        <begin position="19"/>
        <end position="305"/>
    </location>
</feature>
<evidence type="ECO:0000313" key="4">
    <source>
        <dbReference type="EMBL" id="KZS88195.1"/>
    </source>
</evidence>
<keyword evidence="2" id="KW-1133">Transmembrane helix</keyword>
<organism evidence="4 5">
    <name type="scientific">Sistotremastrum niveocremeum HHB9708</name>
    <dbReference type="NCBI Taxonomy" id="1314777"/>
    <lineage>
        <taxon>Eukaryota</taxon>
        <taxon>Fungi</taxon>
        <taxon>Dikarya</taxon>
        <taxon>Basidiomycota</taxon>
        <taxon>Agaricomycotina</taxon>
        <taxon>Agaricomycetes</taxon>
        <taxon>Sistotremastrales</taxon>
        <taxon>Sistotremastraceae</taxon>
        <taxon>Sertulicium</taxon>
        <taxon>Sertulicium niveocremeum</taxon>
    </lineage>
</organism>
<feature type="region of interest" description="Disordered" evidence="1">
    <location>
        <begin position="265"/>
        <end position="285"/>
    </location>
</feature>